<reference evidence="5 6" key="1">
    <citation type="submission" date="2016-11" db="EMBL/GenBank/DDBJ databases">
        <title>A multilocus sequence analysis scheme for characterization of bacteria in the genus Thioclava.</title>
        <authorList>
            <person name="Liu Y."/>
            <person name="Shao Z."/>
        </authorList>
    </citation>
    <scope>NUCLEOTIDE SEQUENCE [LARGE SCALE GENOMIC DNA]</scope>
    <source>
        <strain evidence="5 6">TAW-CT134</strain>
    </source>
</reference>
<proteinExistence type="predicted"/>
<keyword evidence="3" id="KW-0804">Transcription</keyword>
<evidence type="ECO:0000256" key="1">
    <source>
        <dbReference type="ARBA" id="ARBA00023015"/>
    </source>
</evidence>
<dbReference type="InterPro" id="IPR008920">
    <property type="entry name" value="TF_FadR/GntR_C"/>
</dbReference>
<sequence length="233" mass="25541">MRMTTKRTRKVVEALRDYCAAAAIAPGGQLPPERDLARRLGCSRETLRNALAELELAGDLWRHVGQGTFLGPRPRGHPVRETILVQGASPLQLMQARLTLEPSVAAEAAALATRAEIAYLSDLVNRGRRAATRADCERLDAAFHRGIAEVTGNPILLGLLDYLAGARRHAAWQREWEVTYRKLGVAEFTERHSLQHEEVVACIQRGAADAAADAMRGHLQAIFTAMRESGLPP</sequence>
<evidence type="ECO:0000313" key="5">
    <source>
        <dbReference type="EMBL" id="OOY24845.1"/>
    </source>
</evidence>
<keyword evidence="1" id="KW-0805">Transcription regulation</keyword>
<dbReference type="SUPFAM" id="SSF48008">
    <property type="entry name" value="GntR ligand-binding domain-like"/>
    <property type="match status" value="1"/>
</dbReference>
<dbReference type="SMART" id="SM00895">
    <property type="entry name" value="FCD"/>
    <property type="match status" value="1"/>
</dbReference>
<dbReference type="EMBL" id="MPZV01000002">
    <property type="protein sequence ID" value="OOY24845.1"/>
    <property type="molecule type" value="Genomic_DNA"/>
</dbReference>
<accession>A0ABX3N1U9</accession>
<dbReference type="CDD" id="cd07377">
    <property type="entry name" value="WHTH_GntR"/>
    <property type="match status" value="1"/>
</dbReference>
<protein>
    <submittedName>
        <fullName evidence="5">GntR family transcriptional regulator</fullName>
    </submittedName>
</protein>
<dbReference type="Pfam" id="PF00392">
    <property type="entry name" value="GntR"/>
    <property type="match status" value="1"/>
</dbReference>
<feature type="domain" description="HTH gntR-type" evidence="4">
    <location>
        <begin position="5"/>
        <end position="73"/>
    </location>
</feature>
<keyword evidence="2" id="KW-0238">DNA-binding</keyword>
<dbReference type="PRINTS" id="PR00035">
    <property type="entry name" value="HTHGNTR"/>
</dbReference>
<gene>
    <name evidence="5" type="ORF">BMI91_10555</name>
</gene>
<dbReference type="InterPro" id="IPR036388">
    <property type="entry name" value="WH-like_DNA-bd_sf"/>
</dbReference>
<evidence type="ECO:0000256" key="2">
    <source>
        <dbReference type="ARBA" id="ARBA00023125"/>
    </source>
</evidence>
<evidence type="ECO:0000313" key="6">
    <source>
        <dbReference type="Proteomes" id="UP000190787"/>
    </source>
</evidence>
<dbReference type="Pfam" id="PF07729">
    <property type="entry name" value="FCD"/>
    <property type="match status" value="1"/>
</dbReference>
<dbReference type="Gene3D" id="1.10.10.10">
    <property type="entry name" value="Winged helix-like DNA-binding domain superfamily/Winged helix DNA-binding domain"/>
    <property type="match status" value="1"/>
</dbReference>
<dbReference type="PANTHER" id="PTHR43537">
    <property type="entry name" value="TRANSCRIPTIONAL REGULATOR, GNTR FAMILY"/>
    <property type="match status" value="1"/>
</dbReference>
<keyword evidence="6" id="KW-1185">Reference proteome</keyword>
<dbReference type="Proteomes" id="UP000190787">
    <property type="component" value="Unassembled WGS sequence"/>
</dbReference>
<dbReference type="PANTHER" id="PTHR43537:SF5">
    <property type="entry name" value="UXU OPERON TRANSCRIPTIONAL REGULATOR"/>
    <property type="match status" value="1"/>
</dbReference>
<name>A0ABX3N1U9_9RHOB</name>
<dbReference type="InterPro" id="IPR011711">
    <property type="entry name" value="GntR_C"/>
</dbReference>
<evidence type="ECO:0000259" key="4">
    <source>
        <dbReference type="PROSITE" id="PS50949"/>
    </source>
</evidence>
<dbReference type="SMART" id="SM00345">
    <property type="entry name" value="HTH_GNTR"/>
    <property type="match status" value="1"/>
</dbReference>
<organism evidence="5 6">
    <name type="scientific">Thioclava sediminum</name>
    <dbReference type="NCBI Taxonomy" id="1915319"/>
    <lineage>
        <taxon>Bacteria</taxon>
        <taxon>Pseudomonadati</taxon>
        <taxon>Pseudomonadota</taxon>
        <taxon>Alphaproteobacteria</taxon>
        <taxon>Rhodobacterales</taxon>
        <taxon>Paracoccaceae</taxon>
        <taxon>Thioclava</taxon>
    </lineage>
</organism>
<dbReference type="SUPFAM" id="SSF46785">
    <property type="entry name" value="Winged helix' DNA-binding domain"/>
    <property type="match status" value="1"/>
</dbReference>
<comment type="caution">
    <text evidence="5">The sequence shown here is derived from an EMBL/GenBank/DDBJ whole genome shotgun (WGS) entry which is preliminary data.</text>
</comment>
<dbReference type="Gene3D" id="1.20.120.530">
    <property type="entry name" value="GntR ligand-binding domain-like"/>
    <property type="match status" value="1"/>
</dbReference>
<evidence type="ECO:0000256" key="3">
    <source>
        <dbReference type="ARBA" id="ARBA00023163"/>
    </source>
</evidence>
<dbReference type="PROSITE" id="PS50949">
    <property type="entry name" value="HTH_GNTR"/>
    <property type="match status" value="1"/>
</dbReference>
<dbReference type="InterPro" id="IPR036390">
    <property type="entry name" value="WH_DNA-bd_sf"/>
</dbReference>
<dbReference type="InterPro" id="IPR000524">
    <property type="entry name" value="Tscrpt_reg_HTH_GntR"/>
</dbReference>